<evidence type="ECO:0000313" key="2">
    <source>
        <dbReference type="EMBL" id="GAA3512726.1"/>
    </source>
</evidence>
<comment type="caution">
    <text evidence="2">The sequence shown here is derived from an EMBL/GenBank/DDBJ whole genome shotgun (WGS) entry which is preliminary data.</text>
</comment>
<accession>A0ABP6URE1</accession>
<dbReference type="EMBL" id="BAABCW010000011">
    <property type="protein sequence ID" value="GAA3512726.1"/>
    <property type="molecule type" value="Genomic_DNA"/>
</dbReference>
<name>A0ABP6URE1_9FLAO</name>
<feature type="transmembrane region" description="Helical" evidence="1">
    <location>
        <begin position="16"/>
        <end position="36"/>
    </location>
</feature>
<evidence type="ECO:0000313" key="3">
    <source>
        <dbReference type="Proteomes" id="UP001500459"/>
    </source>
</evidence>
<reference evidence="3" key="1">
    <citation type="journal article" date="2019" name="Int. J. Syst. Evol. Microbiol.">
        <title>The Global Catalogue of Microorganisms (GCM) 10K type strain sequencing project: providing services to taxonomists for standard genome sequencing and annotation.</title>
        <authorList>
            <consortium name="The Broad Institute Genomics Platform"/>
            <consortium name="The Broad Institute Genome Sequencing Center for Infectious Disease"/>
            <person name="Wu L."/>
            <person name="Ma J."/>
        </authorList>
    </citation>
    <scope>NUCLEOTIDE SEQUENCE [LARGE SCALE GENOMIC DNA]</scope>
    <source>
        <strain evidence="3">JCM 17106</strain>
    </source>
</reference>
<sequence length="282" mass="32519">MSTNENHFFGLSKNSYAHLTSVLFFMVSVAYCYFILTISQFHYGFEILIAIVFPLVGYPFFKKADNWVDIKRLILLETGFNIICIVAKVTNDLNIDWGEILNWMFVIFFIFQTGGFLISEFKKKKYKCLPSSIAMGIGIAYWYFNSAGEKTSITPDGEVQFWGSNAPLYLQIMYTFWVANVFLVEFRQYLPKATMYLAHAATMVVALMSNEFFHARILTASHLFVLNAIFVYKDMDWNGRHFAVVPVSNVFKDDQHIVAIIFPLIMNAGSIITLLYWLFLSN</sequence>
<dbReference type="RefSeq" id="WP_344928490.1">
    <property type="nucleotide sequence ID" value="NZ_BAABCW010000011.1"/>
</dbReference>
<proteinExistence type="predicted"/>
<feature type="transmembrane region" description="Helical" evidence="1">
    <location>
        <begin position="193"/>
        <end position="209"/>
    </location>
</feature>
<keyword evidence="1" id="KW-0472">Membrane</keyword>
<feature type="transmembrane region" description="Helical" evidence="1">
    <location>
        <begin position="101"/>
        <end position="119"/>
    </location>
</feature>
<dbReference type="Proteomes" id="UP001500459">
    <property type="component" value="Unassembled WGS sequence"/>
</dbReference>
<feature type="transmembrane region" description="Helical" evidence="1">
    <location>
        <begin position="42"/>
        <end position="61"/>
    </location>
</feature>
<keyword evidence="1" id="KW-0812">Transmembrane</keyword>
<organism evidence="2 3">
    <name type="scientific">Aquimarina addita</name>
    <dbReference type="NCBI Taxonomy" id="870485"/>
    <lineage>
        <taxon>Bacteria</taxon>
        <taxon>Pseudomonadati</taxon>
        <taxon>Bacteroidota</taxon>
        <taxon>Flavobacteriia</taxon>
        <taxon>Flavobacteriales</taxon>
        <taxon>Flavobacteriaceae</taxon>
        <taxon>Aquimarina</taxon>
    </lineage>
</organism>
<protein>
    <submittedName>
        <fullName evidence="2">Uncharacterized protein</fullName>
    </submittedName>
</protein>
<keyword evidence="3" id="KW-1185">Reference proteome</keyword>
<evidence type="ECO:0000256" key="1">
    <source>
        <dbReference type="SAM" id="Phobius"/>
    </source>
</evidence>
<gene>
    <name evidence="2" type="ORF">GCM10022393_28190</name>
</gene>
<feature type="transmembrane region" description="Helical" evidence="1">
    <location>
        <begin position="168"/>
        <end position="186"/>
    </location>
</feature>
<keyword evidence="1" id="KW-1133">Transmembrane helix</keyword>
<feature type="transmembrane region" description="Helical" evidence="1">
    <location>
        <begin position="126"/>
        <end position="144"/>
    </location>
</feature>
<feature type="transmembrane region" description="Helical" evidence="1">
    <location>
        <begin position="257"/>
        <end position="279"/>
    </location>
</feature>